<reference evidence="5" key="1">
    <citation type="journal article" date="2019" name="Int. J. Syst. Evol. Microbiol.">
        <title>The Global Catalogue of Microorganisms (GCM) 10K type strain sequencing project: providing services to taxonomists for standard genome sequencing and annotation.</title>
        <authorList>
            <consortium name="The Broad Institute Genomics Platform"/>
            <consortium name="The Broad Institute Genome Sequencing Center for Infectious Disease"/>
            <person name="Wu L."/>
            <person name="Ma J."/>
        </authorList>
    </citation>
    <scope>NUCLEOTIDE SEQUENCE [LARGE SCALE GENOMIC DNA]</scope>
    <source>
        <strain evidence="5">JCM 17388</strain>
    </source>
</reference>
<sequence>MIKLPVTVVLAAVMLLGLVASGTAHAVRSPHAVPPDDIESEDSGLHLLREAAIAGRSRKYSGTQYVTSWGASGAASAVLEVRNIPGKGLTVRAAPSGPSEGPPGSSGSVRNAATSGSVRNADPGTPAGGMSSPSEAMLEVLARNYRVVAAGGGFACGRPARLVNVLRADGTVAARYWLDEAGGPVLRRELMDAEGRVVSAGAFVDLTLDPVARSAAPALAAGGPDLAELPRLAAGGWRFPRALPGRLELFAAHDTPPGYLYLGYSDGLSVVSVFIQSGMLDEERLQGWHAERRKGHTIWVRDPAGQETIWASGGHVYTVFADAPADMVDAAVAALPHEPVPDLWTRLGRGASRLLSWVNPFG</sequence>
<feature type="region of interest" description="Disordered" evidence="1">
    <location>
        <begin position="89"/>
        <end position="132"/>
    </location>
</feature>
<evidence type="ECO:0000313" key="5">
    <source>
        <dbReference type="Proteomes" id="UP001501251"/>
    </source>
</evidence>
<protein>
    <recommendedName>
        <fullName evidence="3">MucB/RseB N-terminal domain-containing protein</fullName>
    </recommendedName>
</protein>
<feature type="compositionally biased region" description="Polar residues" evidence="1">
    <location>
        <begin position="109"/>
        <end position="118"/>
    </location>
</feature>
<feature type="signal peptide" evidence="2">
    <location>
        <begin position="1"/>
        <end position="26"/>
    </location>
</feature>
<dbReference type="InterPro" id="IPR033434">
    <property type="entry name" value="MucB/RseB_N"/>
</dbReference>
<name>A0ABP8BAL8_9ACTN</name>
<comment type="caution">
    <text evidence="4">The sequence shown here is derived from an EMBL/GenBank/DDBJ whole genome shotgun (WGS) entry which is preliminary data.</text>
</comment>
<evidence type="ECO:0000259" key="3">
    <source>
        <dbReference type="Pfam" id="PF03888"/>
    </source>
</evidence>
<feature type="domain" description="MucB/RseB N-terminal" evidence="3">
    <location>
        <begin position="136"/>
        <end position="213"/>
    </location>
</feature>
<keyword evidence="2" id="KW-0732">Signal</keyword>
<dbReference type="Proteomes" id="UP001501251">
    <property type="component" value="Unassembled WGS sequence"/>
</dbReference>
<dbReference type="RefSeq" id="WP_344921274.1">
    <property type="nucleotide sequence ID" value="NZ_BAABAQ010000012.1"/>
</dbReference>
<proteinExistence type="predicted"/>
<keyword evidence="5" id="KW-1185">Reference proteome</keyword>
<organism evidence="4 5">
    <name type="scientific">Streptosporangium oxazolinicum</name>
    <dbReference type="NCBI Taxonomy" id="909287"/>
    <lineage>
        <taxon>Bacteria</taxon>
        <taxon>Bacillati</taxon>
        <taxon>Actinomycetota</taxon>
        <taxon>Actinomycetes</taxon>
        <taxon>Streptosporangiales</taxon>
        <taxon>Streptosporangiaceae</taxon>
        <taxon>Streptosporangium</taxon>
    </lineage>
</organism>
<evidence type="ECO:0000313" key="4">
    <source>
        <dbReference type="EMBL" id="GAA4202150.1"/>
    </source>
</evidence>
<evidence type="ECO:0000256" key="1">
    <source>
        <dbReference type="SAM" id="MobiDB-lite"/>
    </source>
</evidence>
<dbReference type="Gene3D" id="2.50.20.10">
    <property type="entry name" value="Lipoprotein localisation LolA/LolB/LppX"/>
    <property type="match status" value="1"/>
</dbReference>
<evidence type="ECO:0000256" key="2">
    <source>
        <dbReference type="SAM" id="SignalP"/>
    </source>
</evidence>
<dbReference type="EMBL" id="BAABAQ010000012">
    <property type="protein sequence ID" value="GAA4202150.1"/>
    <property type="molecule type" value="Genomic_DNA"/>
</dbReference>
<feature type="compositionally biased region" description="Low complexity" evidence="1">
    <location>
        <begin position="95"/>
        <end position="108"/>
    </location>
</feature>
<feature type="chain" id="PRO_5045864487" description="MucB/RseB N-terminal domain-containing protein" evidence="2">
    <location>
        <begin position="27"/>
        <end position="362"/>
    </location>
</feature>
<accession>A0ABP8BAL8</accession>
<dbReference type="Pfam" id="PF03888">
    <property type="entry name" value="MucB_RseB"/>
    <property type="match status" value="1"/>
</dbReference>
<gene>
    <name evidence="4" type="ORF">GCM10022252_57930</name>
</gene>